<proteinExistence type="predicted"/>
<accession>A0A6A4TPC4</accession>
<gene>
    <name evidence="1" type="ORF">F2P81_003000</name>
</gene>
<reference evidence="1 2" key="1">
    <citation type="submission" date="2019-06" db="EMBL/GenBank/DDBJ databases">
        <title>Draft genomes of female and male turbot (Scophthalmus maximus).</title>
        <authorList>
            <person name="Xu H."/>
            <person name="Xu X.-W."/>
            <person name="Shao C."/>
            <person name="Chen S."/>
        </authorList>
    </citation>
    <scope>NUCLEOTIDE SEQUENCE [LARGE SCALE GENOMIC DNA]</scope>
    <source>
        <strain evidence="1">Ysfricsl-2016a</strain>
        <tissue evidence="1">Blood</tissue>
    </source>
</reference>
<comment type="caution">
    <text evidence="1">The sequence shown here is derived from an EMBL/GenBank/DDBJ whole genome shotgun (WGS) entry which is preliminary data.</text>
</comment>
<evidence type="ECO:0000313" key="2">
    <source>
        <dbReference type="Proteomes" id="UP000438429"/>
    </source>
</evidence>
<dbReference type="Proteomes" id="UP000438429">
    <property type="component" value="Unassembled WGS sequence"/>
</dbReference>
<dbReference type="AlphaFoldDB" id="A0A6A4TPC4"/>
<name>A0A6A4TPC4_SCOMX</name>
<dbReference type="EMBL" id="VEVO01000003">
    <property type="protein sequence ID" value="KAF0043842.1"/>
    <property type="molecule type" value="Genomic_DNA"/>
</dbReference>
<organism evidence="1 2">
    <name type="scientific">Scophthalmus maximus</name>
    <name type="common">Turbot</name>
    <name type="synonym">Psetta maxima</name>
    <dbReference type="NCBI Taxonomy" id="52904"/>
    <lineage>
        <taxon>Eukaryota</taxon>
        <taxon>Metazoa</taxon>
        <taxon>Chordata</taxon>
        <taxon>Craniata</taxon>
        <taxon>Vertebrata</taxon>
        <taxon>Euteleostomi</taxon>
        <taxon>Actinopterygii</taxon>
        <taxon>Neopterygii</taxon>
        <taxon>Teleostei</taxon>
        <taxon>Neoteleostei</taxon>
        <taxon>Acanthomorphata</taxon>
        <taxon>Carangaria</taxon>
        <taxon>Pleuronectiformes</taxon>
        <taxon>Pleuronectoidei</taxon>
        <taxon>Scophthalmidae</taxon>
        <taxon>Scophthalmus</taxon>
    </lineage>
</organism>
<evidence type="ECO:0000313" key="1">
    <source>
        <dbReference type="EMBL" id="KAF0043842.1"/>
    </source>
</evidence>
<protein>
    <submittedName>
        <fullName evidence="1">Uncharacterized protein</fullName>
    </submittedName>
</protein>
<sequence length="77" mass="9013">MFRKTLREFPSHAKLQQSSLGGTIRDELSSDMLEAPTVRDQHLSLRGNRCCIQVLARRVNRRCQHLHISIKKCINQW</sequence>